<organism evidence="11 12">
    <name type="scientific">Vitis vinifera</name>
    <name type="common">Grape</name>
    <dbReference type="NCBI Taxonomy" id="29760"/>
    <lineage>
        <taxon>Eukaryota</taxon>
        <taxon>Viridiplantae</taxon>
        <taxon>Streptophyta</taxon>
        <taxon>Embryophyta</taxon>
        <taxon>Tracheophyta</taxon>
        <taxon>Spermatophyta</taxon>
        <taxon>Magnoliopsida</taxon>
        <taxon>eudicotyledons</taxon>
        <taxon>Gunneridae</taxon>
        <taxon>Pentapetalae</taxon>
        <taxon>rosids</taxon>
        <taxon>Vitales</taxon>
        <taxon>Vitaceae</taxon>
        <taxon>Viteae</taxon>
        <taxon>Vitis</taxon>
    </lineage>
</organism>
<dbReference type="GO" id="GO:0002100">
    <property type="term" value="P:tRNA wobble adenosine to inosine editing"/>
    <property type="evidence" value="ECO:0007669"/>
    <property type="project" value="InterPro"/>
</dbReference>
<dbReference type="InterPro" id="IPR028883">
    <property type="entry name" value="tRNA_aden_deaminase"/>
</dbReference>
<evidence type="ECO:0000256" key="8">
    <source>
        <dbReference type="SAM" id="Coils"/>
    </source>
</evidence>
<evidence type="ECO:0000256" key="7">
    <source>
        <dbReference type="ARBA" id="ARBA00048045"/>
    </source>
</evidence>
<feature type="compositionally biased region" description="Polar residues" evidence="9">
    <location>
        <begin position="1054"/>
        <end position="1065"/>
    </location>
</feature>
<feature type="coiled-coil region" evidence="8">
    <location>
        <begin position="1126"/>
        <end position="1169"/>
    </location>
</feature>
<dbReference type="HAMAP" id="MF_00972">
    <property type="entry name" value="tRNA_aden_deaminase"/>
    <property type="match status" value="1"/>
</dbReference>
<evidence type="ECO:0000256" key="5">
    <source>
        <dbReference type="ARBA" id="ARBA00022801"/>
    </source>
</evidence>
<dbReference type="PANTHER" id="PTHR11079:SF179">
    <property type="entry name" value="TRNA(ADENINE(34)) DEAMINASE, CHLOROPLASTIC"/>
    <property type="match status" value="1"/>
</dbReference>
<feature type="domain" description="CMP/dCMP-type deaminase" evidence="10">
    <location>
        <begin position="1155"/>
        <end position="1315"/>
    </location>
</feature>
<feature type="compositionally biased region" description="Basic and acidic residues" evidence="9">
    <location>
        <begin position="670"/>
        <end position="681"/>
    </location>
</feature>
<keyword evidence="3" id="KW-0819">tRNA processing</keyword>
<feature type="compositionally biased region" description="Polar residues" evidence="9">
    <location>
        <begin position="759"/>
        <end position="775"/>
    </location>
</feature>
<dbReference type="GO" id="GO:0052717">
    <property type="term" value="F:tRNA-specific adenosine-34 deaminase activity"/>
    <property type="evidence" value="ECO:0007669"/>
    <property type="project" value="UniProtKB-EC"/>
</dbReference>
<feature type="compositionally biased region" description="Basic and acidic residues" evidence="9">
    <location>
        <begin position="966"/>
        <end position="983"/>
    </location>
</feature>
<dbReference type="InterPro" id="IPR002125">
    <property type="entry name" value="CMP_dCMP_dom"/>
</dbReference>
<dbReference type="GO" id="GO:0046872">
    <property type="term" value="F:metal ion binding"/>
    <property type="evidence" value="ECO:0007669"/>
    <property type="project" value="UniProtKB-KW"/>
</dbReference>
<feature type="region of interest" description="Disordered" evidence="9">
    <location>
        <begin position="941"/>
        <end position="1025"/>
    </location>
</feature>
<dbReference type="CDD" id="cd01285">
    <property type="entry name" value="nucleoside_deaminase"/>
    <property type="match status" value="1"/>
</dbReference>
<keyword evidence="5" id="KW-0378">Hydrolase</keyword>
<keyword evidence="4" id="KW-0479">Metal-binding</keyword>
<dbReference type="SUPFAM" id="SSF53927">
    <property type="entry name" value="Cytidine deaminase-like"/>
    <property type="match status" value="1"/>
</dbReference>
<feature type="region of interest" description="Disordered" evidence="9">
    <location>
        <begin position="844"/>
        <end position="913"/>
    </location>
</feature>
<dbReference type="Proteomes" id="UP000288805">
    <property type="component" value="Unassembled WGS sequence"/>
</dbReference>
<feature type="compositionally biased region" description="Polar residues" evidence="9">
    <location>
        <begin position="495"/>
        <end position="512"/>
    </location>
</feature>
<protein>
    <recommendedName>
        <fullName evidence="2">tRNA(adenine(34)) deaminase</fullName>
        <ecNumber evidence="2">3.5.4.33</ecNumber>
    </recommendedName>
</protein>
<keyword evidence="6" id="KW-0862">Zinc</keyword>
<evidence type="ECO:0000256" key="3">
    <source>
        <dbReference type="ARBA" id="ARBA00022694"/>
    </source>
</evidence>
<gene>
    <name evidence="11" type="primary">TADA_1</name>
    <name evidence="11" type="ORF">CK203_106867</name>
</gene>
<feature type="compositionally biased region" description="Polar residues" evidence="9">
    <location>
        <begin position="941"/>
        <end position="957"/>
    </location>
</feature>
<dbReference type="EMBL" id="QGNW01001327">
    <property type="protein sequence ID" value="RVW45425.1"/>
    <property type="molecule type" value="Genomic_DNA"/>
</dbReference>
<evidence type="ECO:0000256" key="9">
    <source>
        <dbReference type="SAM" id="MobiDB-lite"/>
    </source>
</evidence>
<comment type="caution">
    <text evidence="11">The sequence shown here is derived from an EMBL/GenBank/DDBJ whole genome shotgun (WGS) entry which is preliminary data.</text>
</comment>
<feature type="region of interest" description="Disordered" evidence="9">
    <location>
        <begin position="348"/>
        <end position="512"/>
    </location>
</feature>
<dbReference type="Gene3D" id="3.40.140.10">
    <property type="entry name" value="Cytidine Deaminase, domain 2"/>
    <property type="match status" value="1"/>
</dbReference>
<comment type="cofactor">
    <cofactor evidence="1">
        <name>Zn(2+)</name>
        <dbReference type="ChEBI" id="CHEBI:29105"/>
    </cofactor>
</comment>
<sequence>MHSTYLGSTITLRSKGSLFFSFDDHSYLFNERFDRTPLTSSSSCCACCGANFIHGVPINPGFLYGLRQSTLIQWAPSRRLILGAGDRYYCRLPDRGCYEVCCTLKERSGNGGGGRRRRGKIECMVSEGKSGRCHLGGEADAEAVLNLLSEEVSERCYGARETHGSSYERVRAEKRGDLGNECYRRKKKNVGLGSLECSSKRESQSIIVGSREEGHRRREEKEASVRIENRGLRKEGSSCSSYYSLSSLGDSESNTGDIEGNQEAPVKHRGIVRESSSGYKKDSWKTEEGNVDSEVVEKFEKQRDEAEGYGEVAKWGNTSVGSYVVGSGVEWERRKKSEKKLAEVSIERTESMEETSEMDSKVSQIHESGFGKSSGYRKQFHGRGEKLTVAGNLDEETRKQYGQKGKLVIGQSESGRKYQRLTESSEVQGSDVERTSGSQKQFSGSEENVTTAKNLVQGRGEEHGKKDAHITVQDKLKRNSQQFSETSRTQEVDVRNTSTSLRQSGTTMKNWNENSTSFLGSVQETKGQQHQTGEWITGGINSRRNFQQFTEISDIHDSDIRNNSISQTQYETRMNKQEGNWNLVSSSHPEAKEQHLQTDKTTIRRNESRKGYQDATSMSVVHASTTETGANPQRTSEKRVSNQEVNLTSVVKSVEETRERYYQADERLVQTRSREEVEKPSKQLHFIESAPGDSSSSQASLNLVAQARVQQIAAEERDKTSSQATLKPPPFQSVERGPLHVELTSGFAAQEVSGETPESGFSASSTLPPTRSPTWQREPHGEARRGETYGEPLNVAPGDVLASADRLEKSSMHFVGEFVEKVRHDVFTSEIQKERVSEANLLYKGEVPEKHKQKGSSHYGSENLQLKEHDSRRSSGASGTKGPSDEMWDVANPSLQEPPKTEAEEGTTTTGTAIVRRTGRSFWSVIADIVRMRWVSHSETHNSAMKSGGRSSSNESAGSDAWFSGREPDEHNDENAKREKRSVQQESISNDQPQLGKTPTLNQGEGSQATSTKDQKKHAELDMPSSSILESGLVLKSNSSASGKESLGWYENAESFQGSPSSSAVVESALPTPGRDIRRSPTVEEISSSTKPVGSGSGSMEGMDQKADVPLTEMSGTEGKDGELKRRKLQRNKQVLKDQFDEWEEAYVLENEQRKIDEMFMREALLEAKKAANAWEVPVGAVLVQHGKIIARGCNRVEELRDSTAHAEMICIREASNLLRTWRLSVEMGGSADLEAIQTNGPGFESRNGLKSWVLEFENTGGSETTLYVTLEPCPMCAGAILQARIDTLVWGAPNKLLGADGSWIRLFPNGGEGGSGSELTDKTQAPAHPFHPKMTIRRGVLASECSDAMQQFFQLRRKQKEKKPDMPAPPSCLPISNHPSKFMTKMHGIFHMFCL</sequence>
<dbReference type="PROSITE" id="PS51747">
    <property type="entry name" value="CYT_DCMP_DEAMINASES_2"/>
    <property type="match status" value="1"/>
</dbReference>
<dbReference type="Pfam" id="PF00383">
    <property type="entry name" value="dCMP_cyt_deam_1"/>
    <property type="match status" value="1"/>
</dbReference>
<dbReference type="InterPro" id="IPR016193">
    <property type="entry name" value="Cytidine_deaminase-like"/>
</dbReference>
<name>A0A438EC84_VITVI</name>
<feature type="region of interest" description="Disordered" evidence="9">
    <location>
        <begin position="1054"/>
        <end position="1104"/>
    </location>
</feature>
<feature type="compositionally biased region" description="Basic and acidic residues" evidence="9">
    <location>
        <begin position="589"/>
        <end position="612"/>
    </location>
</feature>
<evidence type="ECO:0000313" key="12">
    <source>
        <dbReference type="Proteomes" id="UP000288805"/>
    </source>
</evidence>
<feature type="compositionally biased region" description="Low complexity" evidence="9">
    <location>
        <begin position="689"/>
        <end position="699"/>
    </location>
</feature>
<proteinExistence type="inferred from homology"/>
<evidence type="ECO:0000259" key="10">
    <source>
        <dbReference type="PROSITE" id="PS51747"/>
    </source>
</evidence>
<comment type="catalytic activity">
    <reaction evidence="7">
        <text>adenosine(34) in tRNA + H2O + H(+) = inosine(34) in tRNA + NH4(+)</text>
        <dbReference type="Rhea" id="RHEA:43168"/>
        <dbReference type="Rhea" id="RHEA-COMP:10373"/>
        <dbReference type="Rhea" id="RHEA-COMP:10374"/>
        <dbReference type="ChEBI" id="CHEBI:15377"/>
        <dbReference type="ChEBI" id="CHEBI:15378"/>
        <dbReference type="ChEBI" id="CHEBI:28938"/>
        <dbReference type="ChEBI" id="CHEBI:74411"/>
        <dbReference type="ChEBI" id="CHEBI:82852"/>
        <dbReference type="EC" id="3.5.4.33"/>
    </reaction>
</comment>
<feature type="compositionally biased region" description="Basic and acidic residues" evidence="9">
    <location>
        <begin position="777"/>
        <end position="788"/>
    </location>
</feature>
<accession>A0A438EC84</accession>
<feature type="region of interest" description="Disordered" evidence="9">
    <location>
        <begin position="712"/>
        <end position="734"/>
    </location>
</feature>
<feature type="compositionally biased region" description="Polar residues" evidence="9">
    <location>
        <begin position="435"/>
        <end position="454"/>
    </location>
</feature>
<evidence type="ECO:0000256" key="2">
    <source>
        <dbReference type="ARBA" id="ARBA00012740"/>
    </source>
</evidence>
<evidence type="ECO:0000256" key="4">
    <source>
        <dbReference type="ARBA" id="ARBA00022723"/>
    </source>
</evidence>
<evidence type="ECO:0000256" key="1">
    <source>
        <dbReference type="ARBA" id="ARBA00001947"/>
    </source>
</evidence>
<keyword evidence="8" id="KW-0175">Coiled coil</keyword>
<feature type="region of interest" description="Disordered" evidence="9">
    <location>
        <begin position="670"/>
        <end position="699"/>
    </location>
</feature>
<reference evidence="11 12" key="1">
    <citation type="journal article" date="2018" name="PLoS Genet.">
        <title>Population sequencing reveals clonal diversity and ancestral inbreeding in the grapevine cultivar Chardonnay.</title>
        <authorList>
            <person name="Roach M.J."/>
            <person name="Johnson D.L."/>
            <person name="Bohlmann J."/>
            <person name="van Vuuren H.J."/>
            <person name="Jones S.J."/>
            <person name="Pretorius I.S."/>
            <person name="Schmidt S.A."/>
            <person name="Borneman A.R."/>
        </authorList>
    </citation>
    <scope>NUCLEOTIDE SEQUENCE [LARGE SCALE GENOMIC DNA]</scope>
    <source>
        <strain evidence="12">cv. Chardonnay</strain>
        <tissue evidence="11">Leaf</tissue>
    </source>
</reference>
<feature type="compositionally biased region" description="Basic and acidic residues" evidence="9">
    <location>
        <begin position="459"/>
        <end position="477"/>
    </location>
</feature>
<feature type="region of interest" description="Disordered" evidence="9">
    <location>
        <begin position="588"/>
        <end position="641"/>
    </location>
</feature>
<dbReference type="EC" id="3.5.4.33" evidence="2"/>
<feature type="compositionally biased region" description="Polar residues" evidence="9">
    <location>
        <begin position="614"/>
        <end position="634"/>
    </location>
</feature>
<evidence type="ECO:0000313" key="11">
    <source>
        <dbReference type="EMBL" id="RVW45425.1"/>
    </source>
</evidence>
<evidence type="ECO:0000256" key="6">
    <source>
        <dbReference type="ARBA" id="ARBA00022833"/>
    </source>
</evidence>
<feature type="compositionally biased region" description="Polar residues" evidence="9">
    <location>
        <begin position="984"/>
        <end position="1012"/>
    </location>
</feature>
<dbReference type="PANTHER" id="PTHR11079">
    <property type="entry name" value="CYTOSINE DEAMINASE FAMILY MEMBER"/>
    <property type="match status" value="1"/>
</dbReference>
<feature type="region of interest" description="Disordered" evidence="9">
    <location>
        <begin position="751"/>
        <end position="796"/>
    </location>
</feature>